<name>A0ABT4VZC0_9RHOB</name>
<gene>
    <name evidence="2" type="ORF">O2N63_05835</name>
</gene>
<keyword evidence="3" id="KW-1185">Reference proteome</keyword>
<organism evidence="2 3">
    <name type="scientific">Aliiroseovarius salicola</name>
    <dbReference type="NCBI Taxonomy" id="3009082"/>
    <lineage>
        <taxon>Bacteria</taxon>
        <taxon>Pseudomonadati</taxon>
        <taxon>Pseudomonadota</taxon>
        <taxon>Alphaproteobacteria</taxon>
        <taxon>Rhodobacterales</taxon>
        <taxon>Paracoccaceae</taxon>
        <taxon>Aliiroseovarius</taxon>
    </lineage>
</organism>
<feature type="chain" id="PRO_5045053563" description="Lipoprotein" evidence="1">
    <location>
        <begin position="19"/>
        <end position="125"/>
    </location>
</feature>
<keyword evidence="1" id="KW-0732">Signal</keyword>
<evidence type="ECO:0000313" key="2">
    <source>
        <dbReference type="EMBL" id="MDA5093607.1"/>
    </source>
</evidence>
<evidence type="ECO:0000313" key="3">
    <source>
        <dbReference type="Proteomes" id="UP001528040"/>
    </source>
</evidence>
<accession>A0ABT4VZC0</accession>
<dbReference type="RefSeq" id="WP_271053290.1">
    <property type="nucleotide sequence ID" value="NZ_JAQIIO010000002.1"/>
</dbReference>
<evidence type="ECO:0000256" key="1">
    <source>
        <dbReference type="SAM" id="SignalP"/>
    </source>
</evidence>
<dbReference type="EMBL" id="JAQIIO010000002">
    <property type="protein sequence ID" value="MDA5093607.1"/>
    <property type="molecule type" value="Genomic_DNA"/>
</dbReference>
<evidence type="ECO:0008006" key="4">
    <source>
        <dbReference type="Google" id="ProtNLM"/>
    </source>
</evidence>
<comment type="caution">
    <text evidence="2">The sequence shown here is derived from an EMBL/GenBank/DDBJ whole genome shotgun (WGS) entry which is preliminary data.</text>
</comment>
<protein>
    <recommendedName>
        <fullName evidence="4">Lipoprotein</fullName>
    </recommendedName>
</protein>
<dbReference type="PROSITE" id="PS51257">
    <property type="entry name" value="PROKAR_LIPOPROTEIN"/>
    <property type="match status" value="1"/>
</dbReference>
<sequence>MYRPISVLLSLLVLAACATPQKQCIAKASLPLRKAERKAKEIEGNLERGYAVHRQTILVPTVDLCKTRDGAAYRCFEHKHRIIETPVAIDAEEERRKLAALKIMIAEEVPKVALATETCIAQYPE</sequence>
<feature type="signal peptide" evidence="1">
    <location>
        <begin position="1"/>
        <end position="18"/>
    </location>
</feature>
<reference evidence="2 3" key="1">
    <citation type="submission" date="2023-01" db="EMBL/GenBank/DDBJ databases">
        <authorList>
            <person name="Yoon J.-W."/>
        </authorList>
    </citation>
    <scope>NUCLEOTIDE SEQUENCE [LARGE SCALE GENOMIC DNA]</scope>
    <source>
        <strain evidence="2 3">KMU-50</strain>
    </source>
</reference>
<proteinExistence type="predicted"/>
<dbReference type="Proteomes" id="UP001528040">
    <property type="component" value="Unassembled WGS sequence"/>
</dbReference>